<evidence type="ECO:0008006" key="4">
    <source>
        <dbReference type="Google" id="ProtNLM"/>
    </source>
</evidence>
<feature type="signal peptide" evidence="1">
    <location>
        <begin position="1"/>
        <end position="22"/>
    </location>
</feature>
<dbReference type="InterPro" id="IPR019619">
    <property type="entry name" value="DUF2490"/>
</dbReference>
<name>D9QLQ9_BRESC</name>
<dbReference type="eggNOG" id="COG3637">
    <property type="taxonomic scope" value="Bacteria"/>
</dbReference>
<dbReference type="EMBL" id="CP002102">
    <property type="protein sequence ID" value="ADK99992.1"/>
    <property type="molecule type" value="Genomic_DNA"/>
</dbReference>
<evidence type="ECO:0000313" key="3">
    <source>
        <dbReference type="Proteomes" id="UP000002696"/>
    </source>
</evidence>
<reference evidence="3" key="1">
    <citation type="journal article" date="2011" name="J. Bacteriol.">
        <title>Genome sequences of eight morphologically diverse alphaproteobacteria.</title>
        <authorList>
            <consortium name="US DOE Joint Genome Institute"/>
            <person name="Brown P.J."/>
            <person name="Kysela D.T."/>
            <person name="Buechlein A."/>
            <person name="Hemmerich C."/>
            <person name="Brun Y.V."/>
        </authorList>
    </citation>
    <scope>NUCLEOTIDE SEQUENCE [LARGE SCALE GENOMIC DNA]</scope>
    <source>
        <strain evidence="3">ATCC 15264 / DSM 4735 / LMG 14903 / NBRC 16000 / CB 81</strain>
    </source>
</reference>
<organism evidence="2 3">
    <name type="scientific">Brevundimonas subvibrioides (strain ATCC 15264 / DSM 4735 / LMG 14903 / NBRC 16000 / CB 81)</name>
    <name type="common">Caulobacter subvibrioides</name>
    <dbReference type="NCBI Taxonomy" id="633149"/>
    <lineage>
        <taxon>Bacteria</taxon>
        <taxon>Pseudomonadati</taxon>
        <taxon>Pseudomonadota</taxon>
        <taxon>Alphaproteobacteria</taxon>
        <taxon>Caulobacterales</taxon>
        <taxon>Caulobacteraceae</taxon>
        <taxon>Brevundimonas</taxon>
    </lineage>
</organism>
<dbReference type="KEGG" id="bsb:Bresu_0678"/>
<dbReference type="RefSeq" id="WP_013268096.1">
    <property type="nucleotide sequence ID" value="NC_014375.1"/>
</dbReference>
<evidence type="ECO:0000313" key="2">
    <source>
        <dbReference type="EMBL" id="ADK99992.1"/>
    </source>
</evidence>
<gene>
    <name evidence="2" type="ordered locus">Bresu_0678</name>
</gene>
<dbReference type="HOGENOM" id="CLU_089264_1_0_5"/>
<dbReference type="Proteomes" id="UP000002696">
    <property type="component" value="Chromosome"/>
</dbReference>
<feature type="chain" id="PRO_5003126768" description="DUF2490 domain-containing protein" evidence="1">
    <location>
        <begin position="23"/>
        <end position="225"/>
    </location>
</feature>
<keyword evidence="1" id="KW-0732">Signal</keyword>
<dbReference type="InParanoid" id="D9QLQ9"/>
<sequence length="225" mass="24868">MKPFTTLAVAMVATVSAAPAAAQTDTQAWAAAFASGPVRDGGRVLVWWDAHARFREEGDRLDTTILRPGVGWRVSPRLDLWAGYAHVTLRRPGPDGEEHRAWQQATYPIAGIAGGRLTGRTRIEQRFREGGDDTGWRVRQFVRWSRPVAWPAVSVVLSNETFVGLNETDWGQGDGYDQNRAFAGVGWQVTPTFRLEGGYMHQRINGGSAPDRKNDNLVLSGFTTF</sequence>
<keyword evidence="3" id="KW-1185">Reference proteome</keyword>
<protein>
    <recommendedName>
        <fullName evidence="4">DUF2490 domain-containing protein</fullName>
    </recommendedName>
</protein>
<evidence type="ECO:0000256" key="1">
    <source>
        <dbReference type="SAM" id="SignalP"/>
    </source>
</evidence>
<proteinExistence type="predicted"/>
<dbReference type="BioCyc" id="BSUB633149:G1GM8-679-MONOMER"/>
<dbReference type="AlphaFoldDB" id="D9QLQ9"/>
<dbReference type="OrthoDB" id="5381041at2"/>
<dbReference type="Pfam" id="PF10677">
    <property type="entry name" value="DUF2490"/>
    <property type="match status" value="1"/>
</dbReference>
<accession>D9QLQ9</accession>